<dbReference type="EC" id="4.6.1.16" evidence="2"/>
<protein>
    <recommendedName>
        <fullName evidence="2">tRNA-intron lyase</fullName>
        <ecNumber evidence="2">4.6.1.16</ecNumber>
    </recommendedName>
</protein>
<dbReference type="Ensembl" id="ENSCPVT00000019003.2">
    <property type="protein sequence ID" value="ENSCPVP00000018186.2"/>
    <property type="gene ID" value="ENSCPVG00000013312.2"/>
</dbReference>
<feature type="compositionally biased region" description="Low complexity" evidence="6">
    <location>
        <begin position="105"/>
        <end position="114"/>
    </location>
</feature>
<accession>A0A8C3NA65</accession>
<feature type="compositionally biased region" description="Gly residues" evidence="6">
    <location>
        <begin position="115"/>
        <end position="124"/>
    </location>
</feature>
<feature type="domain" description="TSEN34 N-terminal" evidence="8">
    <location>
        <begin position="56"/>
        <end position="109"/>
    </location>
</feature>
<dbReference type="AlphaFoldDB" id="A0A8C3NA65"/>
<keyword evidence="10" id="KW-1185">Reference proteome</keyword>
<dbReference type="InterPro" id="IPR011856">
    <property type="entry name" value="tRNA_endonuc-like_dom_sf"/>
</dbReference>
<dbReference type="Proteomes" id="UP000694382">
    <property type="component" value="Unassembled WGS sequence"/>
</dbReference>
<dbReference type="Pfam" id="PF26577">
    <property type="entry name" value="TSEN34_N"/>
    <property type="match status" value="1"/>
</dbReference>
<comment type="similarity">
    <text evidence="1">Belongs to the tRNA-intron endonuclease family.</text>
</comment>
<evidence type="ECO:0000256" key="1">
    <source>
        <dbReference type="ARBA" id="ARBA00008078"/>
    </source>
</evidence>
<dbReference type="PANTHER" id="PTHR13070:SF0">
    <property type="entry name" value="TRNA-SPLICING ENDONUCLEASE SUBUNIT SEN34"/>
    <property type="match status" value="1"/>
</dbReference>
<feature type="domain" description="tRNA intron endonuclease catalytic" evidence="7">
    <location>
        <begin position="180"/>
        <end position="255"/>
    </location>
</feature>
<keyword evidence="4" id="KW-0456">Lyase</keyword>
<keyword evidence="3" id="KW-0819">tRNA processing</keyword>
<evidence type="ECO:0000256" key="3">
    <source>
        <dbReference type="ARBA" id="ARBA00022694"/>
    </source>
</evidence>
<accession>A0A8U8BWI1</accession>
<feature type="compositionally biased region" description="Pro residues" evidence="6">
    <location>
        <begin position="40"/>
        <end position="52"/>
    </location>
</feature>
<dbReference type="GO" id="GO:0000379">
    <property type="term" value="P:tRNA-type intron splice site recognition and cleavage"/>
    <property type="evidence" value="ECO:0007669"/>
    <property type="project" value="TreeGrafter"/>
</dbReference>
<dbReference type="GO" id="GO:0005634">
    <property type="term" value="C:nucleus"/>
    <property type="evidence" value="ECO:0007669"/>
    <property type="project" value="UniProtKB-ARBA"/>
</dbReference>
<evidence type="ECO:0000256" key="2">
    <source>
        <dbReference type="ARBA" id="ARBA00012573"/>
    </source>
</evidence>
<dbReference type="PANTHER" id="PTHR13070">
    <property type="entry name" value="TRNA-SPLICING ENDONUCLEASE SUBUNIT SEN34-RELATED"/>
    <property type="match status" value="1"/>
</dbReference>
<dbReference type="SUPFAM" id="SSF53032">
    <property type="entry name" value="tRNA-intron endonuclease catalytic domain-like"/>
    <property type="match status" value="1"/>
</dbReference>
<dbReference type="Gene3D" id="3.40.1350.10">
    <property type="match status" value="1"/>
</dbReference>
<evidence type="ECO:0000259" key="8">
    <source>
        <dbReference type="Pfam" id="PF26577"/>
    </source>
</evidence>
<dbReference type="InterPro" id="IPR006677">
    <property type="entry name" value="tRNA_intron_Endonuc_cat-like"/>
</dbReference>
<evidence type="ECO:0000259" key="7">
    <source>
        <dbReference type="Pfam" id="PF01974"/>
    </source>
</evidence>
<evidence type="ECO:0000313" key="10">
    <source>
        <dbReference type="Proteomes" id="UP000694382"/>
    </source>
</evidence>
<sequence length="273" mass="27614">PPLTALLEHEAHGDGAQQHAQVRQLLSVHGGGSGTLRGPPRAPQNRPGPPKTAPGAARALRERHRVWGALVGTPPRRGRAGAGAAGPRLPLELSPEEARALRESGGATVEPVPGVGEGGIGGGGPEPPEPPLPQVDEAEAEPEETPPGGGGVVGGVGGGVIEALTPPPLPEPSRPSSPSERRFRVFRELWGRGLHVTPGGKFGGDFLVYPGPPSLFHAGAVALCPCSSQAQPLGALLAAARLGTSVRKSLLLCSAPPGGAMAVTALTWRADLT</sequence>
<dbReference type="CDD" id="cd22363">
    <property type="entry name" value="tRNA-intron_lyase_C"/>
    <property type="match status" value="1"/>
</dbReference>
<reference evidence="9" key="1">
    <citation type="submission" date="2025-08" db="UniProtKB">
        <authorList>
            <consortium name="Ensembl"/>
        </authorList>
    </citation>
    <scope>IDENTIFICATION</scope>
</reference>
<dbReference type="InterPro" id="IPR036167">
    <property type="entry name" value="tRNA_intron_Endo_cat-like_sf"/>
</dbReference>
<dbReference type="GO" id="GO:0003676">
    <property type="term" value="F:nucleic acid binding"/>
    <property type="evidence" value="ECO:0007669"/>
    <property type="project" value="InterPro"/>
</dbReference>
<evidence type="ECO:0000313" key="9">
    <source>
        <dbReference type="Ensembl" id="ENSCPVP00000018186.2"/>
    </source>
</evidence>
<evidence type="ECO:0000256" key="6">
    <source>
        <dbReference type="SAM" id="MobiDB-lite"/>
    </source>
</evidence>
<feature type="compositionally biased region" description="Gly residues" evidence="6">
    <location>
        <begin position="147"/>
        <end position="160"/>
    </location>
</feature>
<proteinExistence type="inferred from homology"/>
<dbReference type="Pfam" id="PF01974">
    <property type="entry name" value="tRNA_int_endo"/>
    <property type="match status" value="1"/>
</dbReference>
<evidence type="ECO:0000256" key="4">
    <source>
        <dbReference type="ARBA" id="ARBA00023239"/>
    </source>
</evidence>
<name>A0A8C3NA65_GEOPR</name>
<feature type="region of interest" description="Disordered" evidence="6">
    <location>
        <begin position="27"/>
        <end position="180"/>
    </location>
</feature>
<dbReference type="InterPro" id="IPR059049">
    <property type="entry name" value="TSEN34_N"/>
</dbReference>
<dbReference type="GO" id="GO:0000213">
    <property type="term" value="F:tRNA-intron lyase activity"/>
    <property type="evidence" value="ECO:0007669"/>
    <property type="project" value="UniProtKB-EC"/>
</dbReference>
<feature type="compositionally biased region" description="Pro residues" evidence="6">
    <location>
        <begin position="165"/>
        <end position="175"/>
    </location>
</feature>
<evidence type="ECO:0000256" key="5">
    <source>
        <dbReference type="ARBA" id="ARBA00034031"/>
    </source>
</evidence>
<reference evidence="9" key="2">
    <citation type="submission" date="2025-09" db="UniProtKB">
        <authorList>
            <consortium name="Ensembl"/>
        </authorList>
    </citation>
    <scope>IDENTIFICATION</scope>
</reference>
<comment type="catalytic activity">
    <reaction evidence="5">
        <text>pretRNA = a 3'-half-tRNA molecule with a 5'-OH end + a 5'-half-tRNA molecule with a 2',3'-cyclic phosphate end + an intron with a 2',3'-cyclic phosphate and a 5'-hydroxyl terminus.</text>
        <dbReference type="EC" id="4.6.1.16"/>
    </reaction>
</comment>
<organism evidence="9 10">
    <name type="scientific">Geospiza parvula</name>
    <name type="common">Small tree-finch</name>
    <name type="synonym">Camarhynchus parvulus</name>
    <dbReference type="NCBI Taxonomy" id="87175"/>
    <lineage>
        <taxon>Eukaryota</taxon>
        <taxon>Metazoa</taxon>
        <taxon>Chordata</taxon>
        <taxon>Craniata</taxon>
        <taxon>Vertebrata</taxon>
        <taxon>Euteleostomi</taxon>
        <taxon>Archelosauria</taxon>
        <taxon>Archosauria</taxon>
        <taxon>Dinosauria</taxon>
        <taxon>Saurischia</taxon>
        <taxon>Theropoda</taxon>
        <taxon>Coelurosauria</taxon>
        <taxon>Aves</taxon>
        <taxon>Neognathae</taxon>
        <taxon>Neoaves</taxon>
        <taxon>Telluraves</taxon>
        <taxon>Australaves</taxon>
        <taxon>Passeriformes</taxon>
        <taxon>Thraupidae</taxon>
        <taxon>Camarhynchus</taxon>
    </lineage>
</organism>